<dbReference type="Proteomes" id="UP000813463">
    <property type="component" value="Chromosome 6"/>
</dbReference>
<dbReference type="PANTHER" id="PTHR33116:SF78">
    <property type="entry name" value="OS12G0587133 PROTEIN"/>
    <property type="match status" value="1"/>
</dbReference>
<proteinExistence type="predicted"/>
<dbReference type="PROSITE" id="PS50878">
    <property type="entry name" value="RT_POL"/>
    <property type="match status" value="1"/>
</dbReference>
<dbReference type="Gene3D" id="3.30.420.10">
    <property type="entry name" value="Ribonuclease H-like superfamily/Ribonuclease H"/>
    <property type="match status" value="1"/>
</dbReference>
<dbReference type="Pfam" id="PF13966">
    <property type="entry name" value="zf-RVT"/>
    <property type="match status" value="1"/>
</dbReference>
<dbReference type="InterPro" id="IPR044730">
    <property type="entry name" value="RNase_H-like_dom_plant"/>
</dbReference>
<protein>
    <recommendedName>
        <fullName evidence="1">Reverse transcriptase domain-containing protein</fullName>
    </recommendedName>
</protein>
<dbReference type="Pfam" id="PF00078">
    <property type="entry name" value="RVT_1"/>
    <property type="match status" value="1"/>
</dbReference>
<dbReference type="InterPro" id="IPR000477">
    <property type="entry name" value="RT_dom"/>
</dbReference>
<reference evidence="3" key="2">
    <citation type="submission" date="2025-08" db="UniProtKB">
        <authorList>
            <consortium name="RefSeq"/>
        </authorList>
    </citation>
    <scope>IDENTIFICATION</scope>
    <source>
        <tissue evidence="3">Leaf</tissue>
    </source>
</reference>
<accession>A0ABM3QZM0</accession>
<feature type="domain" description="Reverse transcriptase" evidence="1">
    <location>
        <begin position="68"/>
        <end position="335"/>
    </location>
</feature>
<dbReference type="RefSeq" id="XP_056688831.1">
    <property type="nucleotide sequence ID" value="XM_056832853.1"/>
</dbReference>
<dbReference type="CDD" id="cd01650">
    <property type="entry name" value="RT_nLTR_like"/>
    <property type="match status" value="1"/>
</dbReference>
<dbReference type="GeneID" id="110777711"/>
<dbReference type="PANTHER" id="PTHR33116">
    <property type="entry name" value="REVERSE TRANSCRIPTASE ZINC-BINDING DOMAIN-CONTAINING PROTEIN-RELATED-RELATED"/>
    <property type="match status" value="1"/>
</dbReference>
<dbReference type="InterPro" id="IPR043502">
    <property type="entry name" value="DNA/RNA_pol_sf"/>
</dbReference>
<dbReference type="InterPro" id="IPR036397">
    <property type="entry name" value="RNaseH_sf"/>
</dbReference>
<reference evidence="2" key="1">
    <citation type="journal article" date="2021" name="Nat. Commun.">
        <title>Genomic analyses provide insights into spinach domestication and the genetic basis of agronomic traits.</title>
        <authorList>
            <person name="Cai X."/>
            <person name="Sun X."/>
            <person name="Xu C."/>
            <person name="Sun H."/>
            <person name="Wang X."/>
            <person name="Ge C."/>
            <person name="Zhang Z."/>
            <person name="Wang Q."/>
            <person name="Fei Z."/>
            <person name="Jiao C."/>
            <person name="Wang Q."/>
        </authorList>
    </citation>
    <scope>NUCLEOTIDE SEQUENCE [LARGE SCALE GENOMIC DNA]</scope>
    <source>
        <strain evidence="2">cv. Varoflay</strain>
    </source>
</reference>
<organism evidence="2 3">
    <name type="scientific">Spinacia oleracea</name>
    <name type="common">Spinach</name>
    <dbReference type="NCBI Taxonomy" id="3562"/>
    <lineage>
        <taxon>Eukaryota</taxon>
        <taxon>Viridiplantae</taxon>
        <taxon>Streptophyta</taxon>
        <taxon>Embryophyta</taxon>
        <taxon>Tracheophyta</taxon>
        <taxon>Spermatophyta</taxon>
        <taxon>Magnoliopsida</taxon>
        <taxon>eudicotyledons</taxon>
        <taxon>Gunneridae</taxon>
        <taxon>Pentapetalae</taxon>
        <taxon>Caryophyllales</taxon>
        <taxon>Chenopodiaceae</taxon>
        <taxon>Chenopodioideae</taxon>
        <taxon>Anserineae</taxon>
        <taxon>Spinacia</taxon>
    </lineage>
</organism>
<dbReference type="InterPro" id="IPR026960">
    <property type="entry name" value="RVT-Znf"/>
</dbReference>
<evidence type="ECO:0000259" key="1">
    <source>
        <dbReference type="PROSITE" id="PS50878"/>
    </source>
</evidence>
<dbReference type="SUPFAM" id="SSF56672">
    <property type="entry name" value="DNA/RNA polymerases"/>
    <property type="match status" value="1"/>
</dbReference>
<evidence type="ECO:0000313" key="3">
    <source>
        <dbReference type="RefSeq" id="XP_056688831.1"/>
    </source>
</evidence>
<dbReference type="InterPro" id="IPR012337">
    <property type="entry name" value="RNaseH-like_sf"/>
</dbReference>
<dbReference type="CDD" id="cd06222">
    <property type="entry name" value="RNase_H_like"/>
    <property type="match status" value="1"/>
</dbReference>
<sequence>MVIRELGLPQISANQVSFLERGFSDIEIRDAMFSMGDSKSPGPDGFTAAFFKKHWIKVGLSVCEAVRSFFSSGYLLKEWNHSILVMIPKRDFPEDTSHLRPISLCNTVYKCASKCLVVRLKALIPSIISPSQHAFISGRFMADNILLSHEAIDKLNYHHRGRSYLASLKIDMSKAYDRVHWGFLIQVLRGYGFPQHWIRLVHQCISTVSYKVLINGHTSENFRPRCGIRQGDPLSPFLFLFCMDILSRMLQLGNDLKQFTGIKLTRGSPQMTHLFFADDALLFFNATNESCCAVSNILQRFCGISGQQLNLQKSLFKVSPNTPEESRLRFKGILKMELVQNIGTHLGVPIDLVGKKHSNFQFIVDKVAVKISAWNSCNLSQSQKLVLINSVLLAMASHVFSCMEVPLLISSKLDSIIARFFWAGRAGSGFHWVWRLNNNPLSLLAGVVDRKFLKLLRTGIKASLIGRRLSWGMRGLGRASNLVLEGCNWKVGNGKSIVAGRDKWVNGGTPVFSSNVTLRQAKDWKVHHFLLPSGEGWNLAEINSSFEFSDARRILSMELPSSNAEDLLYWKYHISGKLSVKSAYAILVLGDSSDYGLNSESVFYKSLWSMKILPKWKMFICKLLHNGIATKANLGRRGVQLSTVCDECNAGDEDLQHLFRFCKFAQDVWRSGSLAIHSNFNEAMSFQEWFMFYIRRFQSQDGKNSPRCLYFMSTLWSLWLVRNNRVFRGQSTSSSAMHNCIKSGLDQISILHQHPSPYLRFFHPPEVDPIVPPCFSRIILSGIEDGNPTTIIVSDGSWFKSSKIAGMGWYLDRQQVPSDRILGGAQPGLTSSALHSEVLACLLSLRWASQAGFDRVTIFTDSLRLVDLLRSMEITDINLIWTLAEIQRIGKTFLWCCINKVDRQRVHQAHKLAKAASTLYEDGDNIDDEGIYFDLNDAAEETWDMEHVVFPFDLNEPASLEHHQSHLQQQQIVGTRGHQIKKKPRLNCDTRL</sequence>
<gene>
    <name evidence="3" type="primary">LOC110777711</name>
</gene>
<keyword evidence="2" id="KW-1185">Reference proteome</keyword>
<evidence type="ECO:0000313" key="2">
    <source>
        <dbReference type="Proteomes" id="UP000813463"/>
    </source>
</evidence>
<dbReference type="InterPro" id="IPR002156">
    <property type="entry name" value="RNaseH_domain"/>
</dbReference>
<dbReference type="Pfam" id="PF13456">
    <property type="entry name" value="RVT_3"/>
    <property type="match status" value="1"/>
</dbReference>
<name>A0ABM3QZM0_SPIOL</name>
<dbReference type="SUPFAM" id="SSF53098">
    <property type="entry name" value="Ribonuclease H-like"/>
    <property type="match status" value="1"/>
</dbReference>